<proteinExistence type="predicted"/>
<dbReference type="KEGG" id="pej:FYC62_12885"/>
<keyword evidence="2" id="KW-1185">Reference proteome</keyword>
<sequence>MNAYTQSINLQGVWRDSTSRTDFILNLNQNGFNLSGNHISIQQNGKKIDAPDDPNMVTITGVINNQTEIIVNFISQFSNTSGTAKITIINAAEIKWEIINKPSGEYYIPILCILKKE</sequence>
<protein>
    <submittedName>
        <fullName evidence="1">Uncharacterized protein</fullName>
    </submittedName>
</protein>
<evidence type="ECO:0000313" key="1">
    <source>
        <dbReference type="EMBL" id="QEK52447.1"/>
    </source>
</evidence>
<dbReference type="Proteomes" id="UP000323653">
    <property type="component" value="Chromosome"/>
</dbReference>
<accession>A0A5C0VK16</accession>
<evidence type="ECO:0000313" key="2">
    <source>
        <dbReference type="Proteomes" id="UP000323653"/>
    </source>
</evidence>
<reference evidence="1 2" key="1">
    <citation type="submission" date="2019-08" db="EMBL/GenBank/DDBJ databases">
        <title>Pedobacter sp. nov., isolated from Han river, South Korea.</title>
        <authorList>
            <person name="Lee D.-H."/>
            <person name="Kim Y.-S."/>
            <person name="Hwang E.-M."/>
            <person name="Le Tran T.C."/>
            <person name="Cha C.-J."/>
        </authorList>
    </citation>
    <scope>NUCLEOTIDE SEQUENCE [LARGE SCALE GENOMIC DNA]</scope>
    <source>
        <strain evidence="1 2">CJ43</strain>
    </source>
</reference>
<name>A0A5C0VK16_9SPHI</name>
<dbReference type="EMBL" id="CP043329">
    <property type="protein sequence ID" value="QEK52447.1"/>
    <property type="molecule type" value="Genomic_DNA"/>
</dbReference>
<organism evidence="1 2">
    <name type="scientific">Pedobacter aquae</name>
    <dbReference type="NCBI Taxonomy" id="2605747"/>
    <lineage>
        <taxon>Bacteria</taxon>
        <taxon>Pseudomonadati</taxon>
        <taxon>Bacteroidota</taxon>
        <taxon>Sphingobacteriia</taxon>
        <taxon>Sphingobacteriales</taxon>
        <taxon>Sphingobacteriaceae</taxon>
        <taxon>Pedobacter</taxon>
    </lineage>
</organism>
<dbReference type="AlphaFoldDB" id="A0A5C0VK16"/>
<dbReference type="RefSeq" id="WP_149075229.1">
    <property type="nucleotide sequence ID" value="NZ_CP043329.1"/>
</dbReference>
<gene>
    <name evidence="1" type="ORF">FYC62_12885</name>
</gene>